<dbReference type="PANTHER" id="PTHR43738:SF2">
    <property type="entry name" value="ABC TRANSPORTER PERMEASE"/>
    <property type="match status" value="1"/>
</dbReference>
<feature type="transmembrane region" description="Helical" evidence="6">
    <location>
        <begin position="290"/>
        <end position="314"/>
    </location>
</feature>
<protein>
    <submittedName>
        <fullName evidence="9">Peptide ABC transporter permease</fullName>
    </submittedName>
</protein>
<keyword evidence="5 6" id="KW-0472">Membrane</keyword>
<dbReference type="InterPro" id="IPR051125">
    <property type="entry name" value="ABC-4/HrtB_transporter"/>
</dbReference>
<feature type="transmembrane region" description="Helical" evidence="6">
    <location>
        <begin position="15"/>
        <end position="35"/>
    </location>
</feature>
<evidence type="ECO:0000259" key="7">
    <source>
        <dbReference type="Pfam" id="PF02687"/>
    </source>
</evidence>
<proteinExistence type="predicted"/>
<evidence type="ECO:0000256" key="4">
    <source>
        <dbReference type="ARBA" id="ARBA00022989"/>
    </source>
</evidence>
<evidence type="ECO:0000313" key="10">
    <source>
        <dbReference type="Proteomes" id="UP000189462"/>
    </source>
</evidence>
<feature type="transmembrane region" description="Helical" evidence="6">
    <location>
        <begin position="334"/>
        <end position="359"/>
    </location>
</feature>
<dbReference type="Pfam" id="PF02687">
    <property type="entry name" value="FtsX"/>
    <property type="match status" value="1"/>
</dbReference>
<accession>A0A1V3N9L6</accession>
<dbReference type="GO" id="GO:0005886">
    <property type="term" value="C:plasma membrane"/>
    <property type="evidence" value="ECO:0007669"/>
    <property type="project" value="UniProtKB-SubCell"/>
</dbReference>
<feature type="domain" description="MacB-like periplasmic core" evidence="8">
    <location>
        <begin position="20"/>
        <end position="208"/>
    </location>
</feature>
<evidence type="ECO:0000256" key="1">
    <source>
        <dbReference type="ARBA" id="ARBA00004651"/>
    </source>
</evidence>
<dbReference type="InterPro" id="IPR003838">
    <property type="entry name" value="ABC3_permease_C"/>
</dbReference>
<comment type="caution">
    <text evidence="9">The sequence shown here is derived from an EMBL/GenBank/DDBJ whole genome shotgun (WGS) entry which is preliminary data.</text>
</comment>
<dbReference type="EMBL" id="MVBK01000122">
    <property type="protein sequence ID" value="OOG21797.1"/>
    <property type="molecule type" value="Genomic_DNA"/>
</dbReference>
<feature type="transmembrane region" description="Helical" evidence="6">
    <location>
        <begin position="386"/>
        <end position="405"/>
    </location>
</feature>
<dbReference type="AlphaFoldDB" id="A0A1V3N9L6"/>
<name>A0A1V3N9L6_9GAMM</name>
<evidence type="ECO:0000256" key="2">
    <source>
        <dbReference type="ARBA" id="ARBA00022475"/>
    </source>
</evidence>
<evidence type="ECO:0000256" key="3">
    <source>
        <dbReference type="ARBA" id="ARBA00022692"/>
    </source>
</evidence>
<dbReference type="OrthoDB" id="9784014at2"/>
<reference evidence="9 10" key="1">
    <citation type="submission" date="2017-02" db="EMBL/GenBank/DDBJ databases">
        <title>Genomic diversity within the haloalkaliphilic genus Thioalkalivibrio.</title>
        <authorList>
            <person name="Ahn A.-C."/>
            <person name="Meier-Kolthoff J."/>
            <person name="Overmars L."/>
            <person name="Richter M."/>
            <person name="Woyke T."/>
            <person name="Sorokin D.Y."/>
            <person name="Muyzer G."/>
        </authorList>
    </citation>
    <scope>NUCLEOTIDE SEQUENCE [LARGE SCALE GENOMIC DNA]</scope>
    <source>
        <strain evidence="9 10">ALJD</strain>
    </source>
</reference>
<dbReference type="InterPro" id="IPR025857">
    <property type="entry name" value="MacB_PCD"/>
</dbReference>
<dbReference type="Proteomes" id="UP000189462">
    <property type="component" value="Unassembled WGS sequence"/>
</dbReference>
<dbReference type="STRING" id="108003.B1C78_16000"/>
<keyword evidence="4 6" id="KW-1133">Transmembrane helix</keyword>
<feature type="domain" description="ABC3 transporter permease C-terminal" evidence="7">
    <location>
        <begin position="293"/>
        <end position="410"/>
    </location>
</feature>
<keyword evidence="2" id="KW-1003">Cell membrane</keyword>
<comment type="subcellular location">
    <subcellularLocation>
        <location evidence="1">Cell membrane</location>
        <topology evidence="1">Multi-pass membrane protein</topology>
    </subcellularLocation>
</comment>
<evidence type="ECO:0000256" key="6">
    <source>
        <dbReference type="SAM" id="Phobius"/>
    </source>
</evidence>
<evidence type="ECO:0000313" key="9">
    <source>
        <dbReference type="EMBL" id="OOG21797.1"/>
    </source>
</evidence>
<evidence type="ECO:0000256" key="5">
    <source>
        <dbReference type="ARBA" id="ARBA00023136"/>
    </source>
</evidence>
<keyword evidence="3 6" id="KW-0812">Transmembrane</keyword>
<gene>
    <name evidence="9" type="ORF">B1C78_16000</name>
</gene>
<organism evidence="9 10">
    <name type="scientific">Thioalkalivibrio denitrificans</name>
    <dbReference type="NCBI Taxonomy" id="108003"/>
    <lineage>
        <taxon>Bacteria</taxon>
        <taxon>Pseudomonadati</taxon>
        <taxon>Pseudomonadota</taxon>
        <taxon>Gammaproteobacteria</taxon>
        <taxon>Chromatiales</taxon>
        <taxon>Ectothiorhodospiraceae</taxon>
        <taxon>Thioalkalivibrio</taxon>
    </lineage>
</organism>
<dbReference type="RefSeq" id="WP_077280152.1">
    <property type="nucleotide sequence ID" value="NZ_MVBK01000122.1"/>
</dbReference>
<sequence length="420" mass="45798">MAIVRLALCSLRNRWVTATLTLFAIGFSVALLLAVEKLRTETRASFAHTISGTDLVVGARGGSVQLLLYSVFRIGGATHNISWESYQDIRNHPRIAWTIPLSLGDSHRGYPVMGTNLDYFRHYRFGREQSLQFEAGGPFNDLFDVVLGAEVAHRLGYELGDMIVIAHGTGKVAFLEHDDMPFRVAGILKRTGTPVDRTLHISLDGMEAIHVDWHGGTPPPPGRRLSPGEVRQVDLTPRSITAFLVGLDSRAATFQVQRHVNGYRQEPMLAILPGVALHELWSLMGVAEQALLLVSGAVVAVGLIGTLAVMLAGLNERRREMAILRSVGARPRQIFLLLVSETLALALAGIVAGLGMLYLSLHLVQPVVQSRFGIRLAVTAPGWHELALLSLFLAAALLVSLIPAYRAYRNSLADGLNPRI</sequence>
<dbReference type="Pfam" id="PF12704">
    <property type="entry name" value="MacB_PCD"/>
    <property type="match status" value="1"/>
</dbReference>
<keyword evidence="10" id="KW-1185">Reference proteome</keyword>
<evidence type="ECO:0000259" key="8">
    <source>
        <dbReference type="Pfam" id="PF12704"/>
    </source>
</evidence>
<dbReference type="PANTHER" id="PTHR43738">
    <property type="entry name" value="ABC TRANSPORTER, MEMBRANE PROTEIN"/>
    <property type="match status" value="1"/>
</dbReference>